<feature type="binding site" evidence="9">
    <location>
        <position position="147"/>
    </location>
    <ligand>
        <name>substrate</name>
    </ligand>
</feature>
<keyword evidence="3 10" id="KW-0479">Metal-binding</keyword>
<evidence type="ECO:0000256" key="2">
    <source>
        <dbReference type="ARBA" id="ARBA00010141"/>
    </source>
</evidence>
<evidence type="ECO:0000256" key="4">
    <source>
        <dbReference type="ARBA" id="ARBA00022801"/>
    </source>
</evidence>
<reference evidence="14 15" key="1">
    <citation type="submission" date="2020-02" db="EMBL/GenBank/DDBJ databases">
        <title>Comparative genomics of sulfur disproportionating microorganisms.</title>
        <authorList>
            <person name="Ward L.M."/>
            <person name="Bertran E."/>
            <person name="Johnston D.T."/>
        </authorList>
    </citation>
    <scope>NUCLEOTIDE SEQUENCE [LARGE SCALE GENOMIC DNA]</scope>
    <source>
        <strain evidence="14 15">DSM 3696</strain>
    </source>
</reference>
<keyword evidence="10" id="KW-0408">Iron</keyword>
<keyword evidence="6 10" id="KW-0464">Manganese</keyword>
<evidence type="ECO:0000256" key="7">
    <source>
        <dbReference type="ARBA" id="ARBA00023277"/>
    </source>
</evidence>
<dbReference type="Proteomes" id="UP000469724">
    <property type="component" value="Unassembled WGS sequence"/>
</dbReference>
<dbReference type="AlphaFoldDB" id="A0A7K3NPR8"/>
<keyword evidence="7" id="KW-0119">Carbohydrate metabolism</keyword>
<dbReference type="GO" id="GO:0016616">
    <property type="term" value="F:oxidoreductase activity, acting on the CH-OH group of donors, NAD or NADP as acceptor"/>
    <property type="evidence" value="ECO:0007669"/>
    <property type="project" value="InterPro"/>
</dbReference>
<dbReference type="PANTHER" id="PTHR32092:SF6">
    <property type="entry name" value="ALPHA-GALACTOSIDASE"/>
    <property type="match status" value="1"/>
</dbReference>
<comment type="cofactor">
    <cofactor evidence="12">
        <name>NAD(+)</name>
        <dbReference type="ChEBI" id="CHEBI:57540"/>
    </cofactor>
    <text evidence="12">Binds 1 NAD(+) per subunit.</text>
</comment>
<organism evidence="14 15">
    <name type="scientific">Desulfolutivibrio sulfodismutans</name>
    <dbReference type="NCBI Taxonomy" id="63561"/>
    <lineage>
        <taxon>Bacteria</taxon>
        <taxon>Pseudomonadati</taxon>
        <taxon>Thermodesulfobacteriota</taxon>
        <taxon>Desulfovibrionia</taxon>
        <taxon>Desulfovibrionales</taxon>
        <taxon>Desulfovibrionaceae</taxon>
        <taxon>Desulfolutivibrio</taxon>
    </lineage>
</organism>
<dbReference type="InterPro" id="IPR022616">
    <property type="entry name" value="Glyco_hydro_4_C"/>
</dbReference>
<feature type="domain" description="Glycosyl hydrolase family 4 C-terminal" evidence="13">
    <location>
        <begin position="214"/>
        <end position="421"/>
    </location>
</feature>
<protein>
    <submittedName>
        <fullName evidence="14">Alpha-galactosidase</fullName>
        <ecNumber evidence="14">3.2.1.22</ecNumber>
    </submittedName>
</protein>
<dbReference type="Gene3D" id="3.90.1820.10">
    <property type="entry name" value="AglA-like glucosidase"/>
    <property type="match status" value="1"/>
</dbReference>
<dbReference type="GO" id="GO:0004557">
    <property type="term" value="F:alpha-galactosidase activity"/>
    <property type="evidence" value="ECO:0007669"/>
    <property type="project" value="UniProtKB-EC"/>
</dbReference>
<accession>A0A7K3NPR8</accession>
<keyword evidence="10" id="KW-0170">Cobalt</keyword>
<dbReference type="GO" id="GO:0005975">
    <property type="term" value="P:carbohydrate metabolic process"/>
    <property type="evidence" value="ECO:0007669"/>
    <property type="project" value="InterPro"/>
</dbReference>
<evidence type="ECO:0000259" key="13">
    <source>
        <dbReference type="Pfam" id="PF11975"/>
    </source>
</evidence>
<gene>
    <name evidence="14" type="primary">melA</name>
    <name evidence="14" type="ORF">G3N56_15280</name>
</gene>
<dbReference type="EMBL" id="JAAGRQ010000078">
    <property type="protein sequence ID" value="NDY58097.1"/>
    <property type="molecule type" value="Genomic_DNA"/>
</dbReference>
<dbReference type="SUPFAM" id="SSF51735">
    <property type="entry name" value="NAD(P)-binding Rossmann-fold domains"/>
    <property type="match status" value="1"/>
</dbReference>
<dbReference type="SUPFAM" id="SSF56327">
    <property type="entry name" value="LDH C-terminal domain-like"/>
    <property type="match status" value="1"/>
</dbReference>
<name>A0A7K3NPR8_9BACT</name>
<dbReference type="Pfam" id="PF02056">
    <property type="entry name" value="Glyco_hydro_4"/>
    <property type="match status" value="1"/>
</dbReference>
<evidence type="ECO:0000256" key="9">
    <source>
        <dbReference type="PIRSR" id="PIRSR601088-2"/>
    </source>
</evidence>
<dbReference type="EC" id="3.2.1.22" evidence="14"/>
<dbReference type="PRINTS" id="PR00732">
    <property type="entry name" value="GLHYDRLASE4"/>
</dbReference>
<dbReference type="InterPro" id="IPR036291">
    <property type="entry name" value="NAD(P)-bd_dom_sf"/>
</dbReference>
<keyword evidence="8 12" id="KW-0326">Glycosidase</keyword>
<keyword evidence="10" id="KW-0533">Nickel</keyword>
<keyword evidence="4 12" id="KW-0378">Hydrolase</keyword>
<keyword evidence="5 12" id="KW-0520">NAD</keyword>
<evidence type="ECO:0000256" key="11">
    <source>
        <dbReference type="PIRSR" id="PIRSR601088-4"/>
    </source>
</evidence>
<dbReference type="CDD" id="cd05297">
    <property type="entry name" value="GH4_alpha_glucosidase_galactosidase"/>
    <property type="match status" value="1"/>
</dbReference>
<dbReference type="InterPro" id="IPR053715">
    <property type="entry name" value="GH4_Enzyme_sf"/>
</dbReference>
<evidence type="ECO:0000256" key="5">
    <source>
        <dbReference type="ARBA" id="ARBA00023027"/>
    </source>
</evidence>
<dbReference type="GO" id="GO:0046872">
    <property type="term" value="F:metal ion binding"/>
    <property type="evidence" value="ECO:0007669"/>
    <property type="project" value="UniProtKB-KW"/>
</dbReference>
<evidence type="ECO:0000313" key="15">
    <source>
        <dbReference type="Proteomes" id="UP000469724"/>
    </source>
</evidence>
<evidence type="ECO:0000256" key="10">
    <source>
        <dbReference type="PIRSR" id="PIRSR601088-3"/>
    </source>
</evidence>
<evidence type="ECO:0000256" key="1">
    <source>
        <dbReference type="ARBA" id="ARBA00001936"/>
    </source>
</evidence>
<evidence type="ECO:0000256" key="6">
    <source>
        <dbReference type="ARBA" id="ARBA00023211"/>
    </source>
</evidence>
<dbReference type="InterPro" id="IPR001088">
    <property type="entry name" value="Glyco_hydro_4"/>
</dbReference>
<comment type="cofactor">
    <cofactor evidence="1">
        <name>Mn(2+)</name>
        <dbReference type="ChEBI" id="CHEBI:29035"/>
    </cofactor>
</comment>
<comment type="similarity">
    <text evidence="2 12">Belongs to the glycosyl hydrolase 4 family.</text>
</comment>
<dbReference type="NCBIfam" id="NF011657">
    <property type="entry name" value="PRK15076.1"/>
    <property type="match status" value="1"/>
</dbReference>
<keyword evidence="15" id="KW-1185">Reference proteome</keyword>
<feature type="binding site" evidence="10">
    <location>
        <position position="218"/>
    </location>
    <ligand>
        <name>Mn(2+)</name>
        <dbReference type="ChEBI" id="CHEBI:29035"/>
    </ligand>
</feature>
<evidence type="ECO:0000256" key="12">
    <source>
        <dbReference type="RuleBase" id="RU361152"/>
    </source>
</evidence>
<dbReference type="PANTHER" id="PTHR32092">
    <property type="entry name" value="6-PHOSPHO-BETA-GLUCOSIDASE-RELATED"/>
    <property type="match status" value="1"/>
</dbReference>
<evidence type="ECO:0000313" key="14">
    <source>
        <dbReference type="EMBL" id="NDY58097.1"/>
    </source>
</evidence>
<proteinExistence type="inferred from homology"/>
<sequence length="455" mass="50088">MPKIVIIGAGSVMFTRQMLSSLFSHESLRGATVVLEDVNPAILDRTLRLVRLMVAQNRIKARVTATTDQKKALRGADFVICAIQAGGLEAWRLDMDIPKKYGVIQEVGDTLGPGGVFRALRHIGPMLSILRDMEKLCPGALFINKSNPLAPLVWAARKASPVTSIGLCYGVTYTVAQLAGYLGIGPWVEHPHSPEAWAKLMYSPVPEGVEFTFGGINHMSWILSLKHQGRDMYPEIRKLPENREVVAADGVRCEILRHFGLWSTENHWHFTDYVPYFRKNEAAINRFLPRRWDLLNLERRVHAAGTTEIEAQLAGEKPVEVRENVLNAPKIIHAMVSGQTVRVNANLPNNGLVANLPAECMVEVPVYVDGTGLHPVAVGSLPRQCAALCASNVSVQGLVVEAALEKRPEAALHALSLDPVTAAVCTLDQIRDMFEELRQAQRPWLGDWMATSGGV</sequence>
<comment type="caution">
    <text evidence="14">The sequence shown here is derived from an EMBL/GenBank/DDBJ whole genome shotgun (WGS) entry which is preliminary data.</text>
</comment>
<feature type="site" description="Increases basicity of active site Tyr" evidence="11">
    <location>
        <position position="109"/>
    </location>
</feature>
<dbReference type="RefSeq" id="WP_163303175.1">
    <property type="nucleotide sequence ID" value="NZ_JAAGRQ010000078.1"/>
</dbReference>
<evidence type="ECO:0000256" key="8">
    <source>
        <dbReference type="ARBA" id="ARBA00023295"/>
    </source>
</evidence>
<evidence type="ECO:0000256" key="3">
    <source>
        <dbReference type="ARBA" id="ARBA00022723"/>
    </source>
</evidence>
<dbReference type="Pfam" id="PF11975">
    <property type="entry name" value="Glyco_hydro_4C"/>
    <property type="match status" value="1"/>
</dbReference>
<dbReference type="InterPro" id="IPR015955">
    <property type="entry name" value="Lactate_DH/Glyco_Ohase_4_C"/>
</dbReference>
<feature type="binding site" evidence="10">
    <location>
        <position position="168"/>
    </location>
    <ligand>
        <name>Mn(2+)</name>
        <dbReference type="ChEBI" id="CHEBI:29035"/>
    </ligand>
</feature>